<gene>
    <name evidence="9" type="ORF">TBK1r_19250</name>
</gene>
<feature type="transmembrane region" description="Helical" evidence="7">
    <location>
        <begin position="252"/>
        <end position="274"/>
    </location>
</feature>
<comment type="similarity">
    <text evidence="2">Belongs to the acyltransferase 3 family.</text>
</comment>
<feature type="transmembrane region" description="Helical" evidence="7">
    <location>
        <begin position="179"/>
        <end position="198"/>
    </location>
</feature>
<keyword evidence="9" id="KW-0012">Acyltransferase</keyword>
<evidence type="ECO:0000256" key="6">
    <source>
        <dbReference type="ARBA" id="ARBA00023136"/>
    </source>
</evidence>
<feature type="transmembrane region" description="Helical" evidence="7">
    <location>
        <begin position="207"/>
        <end position="240"/>
    </location>
</feature>
<dbReference type="Proteomes" id="UP000318081">
    <property type="component" value="Chromosome"/>
</dbReference>
<accession>A0ABX5XMK4</accession>
<keyword evidence="10" id="KW-1185">Reference proteome</keyword>
<dbReference type="InterPro" id="IPR002656">
    <property type="entry name" value="Acyl_transf_3_dom"/>
</dbReference>
<dbReference type="PANTHER" id="PTHR40074">
    <property type="entry name" value="O-ACETYLTRANSFERASE WECH"/>
    <property type="match status" value="1"/>
</dbReference>
<evidence type="ECO:0000256" key="5">
    <source>
        <dbReference type="ARBA" id="ARBA00022989"/>
    </source>
</evidence>
<feature type="transmembrane region" description="Helical" evidence="7">
    <location>
        <begin position="43"/>
        <end position="65"/>
    </location>
</feature>
<evidence type="ECO:0000256" key="4">
    <source>
        <dbReference type="ARBA" id="ARBA00022692"/>
    </source>
</evidence>
<keyword evidence="4 7" id="KW-0812">Transmembrane</keyword>
<feature type="domain" description="Acyltransferase 3" evidence="8">
    <location>
        <begin position="13"/>
        <end position="304"/>
    </location>
</feature>
<dbReference type="Pfam" id="PF01757">
    <property type="entry name" value="Acyl_transf_3"/>
    <property type="match status" value="1"/>
</dbReference>
<keyword evidence="3" id="KW-1003">Cell membrane</keyword>
<evidence type="ECO:0000256" key="7">
    <source>
        <dbReference type="SAM" id="Phobius"/>
    </source>
</evidence>
<keyword evidence="6 7" id="KW-0472">Membrane</keyword>
<name>A0ABX5XMK4_9BACT</name>
<evidence type="ECO:0000256" key="1">
    <source>
        <dbReference type="ARBA" id="ARBA00004651"/>
    </source>
</evidence>
<feature type="transmembrane region" description="Helical" evidence="7">
    <location>
        <begin position="153"/>
        <end position="173"/>
    </location>
</feature>
<dbReference type="PANTHER" id="PTHR40074:SF2">
    <property type="entry name" value="O-ACETYLTRANSFERASE WECH"/>
    <property type="match status" value="1"/>
</dbReference>
<evidence type="ECO:0000256" key="2">
    <source>
        <dbReference type="ARBA" id="ARBA00007400"/>
    </source>
</evidence>
<feature type="transmembrane region" description="Helical" evidence="7">
    <location>
        <begin position="12"/>
        <end position="31"/>
    </location>
</feature>
<evidence type="ECO:0000313" key="9">
    <source>
        <dbReference type="EMBL" id="QDV82992.1"/>
    </source>
</evidence>
<dbReference type="RefSeq" id="WP_145209206.1">
    <property type="nucleotide sequence ID" value="NZ_CP036432.1"/>
</dbReference>
<keyword evidence="9" id="KW-0808">Transferase</keyword>
<reference evidence="9 10" key="1">
    <citation type="submission" date="2019-02" db="EMBL/GenBank/DDBJ databases">
        <title>Deep-cultivation of Planctomycetes and their phenomic and genomic characterization uncovers novel biology.</title>
        <authorList>
            <person name="Wiegand S."/>
            <person name="Jogler M."/>
            <person name="Boedeker C."/>
            <person name="Pinto D."/>
            <person name="Vollmers J."/>
            <person name="Rivas-Marin E."/>
            <person name="Kohn T."/>
            <person name="Peeters S.H."/>
            <person name="Heuer A."/>
            <person name="Rast P."/>
            <person name="Oberbeckmann S."/>
            <person name="Bunk B."/>
            <person name="Jeske O."/>
            <person name="Meyerdierks A."/>
            <person name="Storesund J.E."/>
            <person name="Kallscheuer N."/>
            <person name="Luecker S."/>
            <person name="Lage O.M."/>
            <person name="Pohl T."/>
            <person name="Merkel B.J."/>
            <person name="Hornburger P."/>
            <person name="Mueller R.-W."/>
            <person name="Bruemmer F."/>
            <person name="Labrenz M."/>
            <person name="Spormann A.M."/>
            <person name="Op den Camp H."/>
            <person name="Overmann J."/>
            <person name="Amann R."/>
            <person name="Jetten M.S.M."/>
            <person name="Mascher T."/>
            <person name="Medema M.H."/>
            <person name="Devos D.P."/>
            <person name="Kaster A.-K."/>
            <person name="Ovreas L."/>
            <person name="Rohde M."/>
            <person name="Galperin M.Y."/>
            <person name="Jogler C."/>
        </authorList>
    </citation>
    <scope>NUCLEOTIDE SEQUENCE [LARGE SCALE GENOMIC DNA]</scope>
    <source>
        <strain evidence="9 10">TBK1r</strain>
    </source>
</reference>
<evidence type="ECO:0000256" key="3">
    <source>
        <dbReference type="ARBA" id="ARBA00022475"/>
    </source>
</evidence>
<sequence length="316" mass="36082">MNASGTTDPMRFHGFDALRVAGMLAVIYIHACDTNDHVEWGMRYLGFAVPCFFMMSAFLAQQTILRKNIAFFDWINRKFQRLAPSYFAWSTIYLAVRFAKSLATGEELESGIFGSIFWGDASHQLYFVPFLFYNFVLWTGLMRLARRRPVTTTGLLAVSIVILVWQASAIQAGLPANRWFIGTYMAWFPIGMLFAIVIEQLREKREWFFWPILALLVVMLLSDFLNVHAISTVVFALAIVVRRPAPRWLKRLSIYSFGVYLSHVLFIEGMQFVASRLGLNLQSFSVTLGIMVIAGLISYAVCMLLGQSKWSRWSVT</sequence>
<evidence type="ECO:0000313" key="10">
    <source>
        <dbReference type="Proteomes" id="UP000318081"/>
    </source>
</evidence>
<protein>
    <submittedName>
        <fullName evidence="9">Acyltransferase family protein</fullName>
    </submittedName>
</protein>
<feature type="transmembrane region" description="Helical" evidence="7">
    <location>
        <begin position="286"/>
        <end position="306"/>
    </location>
</feature>
<keyword evidence="5 7" id="KW-1133">Transmembrane helix</keyword>
<evidence type="ECO:0000259" key="8">
    <source>
        <dbReference type="Pfam" id="PF01757"/>
    </source>
</evidence>
<organism evidence="9 10">
    <name type="scientific">Stieleria magnilauensis</name>
    <dbReference type="NCBI Taxonomy" id="2527963"/>
    <lineage>
        <taxon>Bacteria</taxon>
        <taxon>Pseudomonadati</taxon>
        <taxon>Planctomycetota</taxon>
        <taxon>Planctomycetia</taxon>
        <taxon>Pirellulales</taxon>
        <taxon>Pirellulaceae</taxon>
        <taxon>Stieleria</taxon>
    </lineage>
</organism>
<comment type="subcellular location">
    <subcellularLocation>
        <location evidence="1">Cell membrane</location>
        <topology evidence="1">Multi-pass membrane protein</topology>
    </subcellularLocation>
</comment>
<feature type="transmembrane region" description="Helical" evidence="7">
    <location>
        <begin position="123"/>
        <end position="141"/>
    </location>
</feature>
<dbReference type="GO" id="GO:0016746">
    <property type="term" value="F:acyltransferase activity"/>
    <property type="evidence" value="ECO:0007669"/>
    <property type="project" value="UniProtKB-KW"/>
</dbReference>
<proteinExistence type="inferred from homology"/>
<dbReference type="EMBL" id="CP036432">
    <property type="protein sequence ID" value="QDV82992.1"/>
    <property type="molecule type" value="Genomic_DNA"/>
</dbReference>